<proteinExistence type="inferred from homology"/>
<dbReference type="SUPFAM" id="SSF53633">
    <property type="entry name" value="Carbamate kinase-like"/>
    <property type="match status" value="1"/>
</dbReference>
<keyword evidence="7" id="KW-0067">ATP-binding</keyword>
<evidence type="ECO:0000256" key="3">
    <source>
        <dbReference type="ARBA" id="ARBA00012899"/>
    </source>
</evidence>
<dbReference type="EMBL" id="KF900876">
    <property type="protein sequence ID" value="AIF09898.1"/>
    <property type="molecule type" value="Genomic_DNA"/>
</dbReference>
<protein>
    <recommendedName>
        <fullName evidence="3">UMP kinase</fullName>
        <ecNumber evidence="3">2.7.4.22</ecNumber>
    </recommendedName>
    <alternativeName>
        <fullName evidence="9">Uridine monophosphate kinase</fullName>
    </alternativeName>
</protein>
<evidence type="ECO:0000256" key="2">
    <source>
        <dbReference type="ARBA" id="ARBA00007614"/>
    </source>
</evidence>
<reference evidence="11" key="1">
    <citation type="journal article" date="2014" name="Genome Biol. Evol.">
        <title>Pangenome evidence for extensive interdomain horizontal transfer affecting lineage core and shell genes in uncultured planktonic thaumarchaeota and euryarchaeota.</title>
        <authorList>
            <person name="Deschamps P."/>
            <person name="Zivanovic Y."/>
            <person name="Moreira D."/>
            <person name="Rodriguez-Valera F."/>
            <person name="Lopez-Garcia P."/>
        </authorList>
    </citation>
    <scope>NUCLEOTIDE SEQUENCE</scope>
</reference>
<comment type="pathway">
    <text evidence="1">Pyrimidine metabolism; CTP biosynthesis via de novo pathway; UDP from UMP (UMPK route): step 1/1.</text>
</comment>
<accession>A0A075H7P0</accession>
<keyword evidence="6 11" id="KW-0418">Kinase</keyword>
<evidence type="ECO:0000313" key="11">
    <source>
        <dbReference type="EMBL" id="AIF09898.1"/>
    </source>
</evidence>
<dbReference type="InterPro" id="IPR036393">
    <property type="entry name" value="AceGlu_kinase-like_sf"/>
</dbReference>
<evidence type="ECO:0000256" key="1">
    <source>
        <dbReference type="ARBA" id="ARBA00004791"/>
    </source>
</evidence>
<evidence type="ECO:0000256" key="5">
    <source>
        <dbReference type="ARBA" id="ARBA00022741"/>
    </source>
</evidence>
<evidence type="ECO:0000256" key="7">
    <source>
        <dbReference type="ARBA" id="ARBA00022840"/>
    </source>
</evidence>
<dbReference type="EC" id="2.7.4.22" evidence="3"/>
<evidence type="ECO:0000256" key="6">
    <source>
        <dbReference type="ARBA" id="ARBA00022777"/>
    </source>
</evidence>
<evidence type="ECO:0000259" key="10">
    <source>
        <dbReference type="Pfam" id="PF00696"/>
    </source>
</evidence>
<comment type="similarity">
    <text evidence="2">Belongs to the UMP kinase family.</text>
</comment>
<dbReference type="InterPro" id="IPR001048">
    <property type="entry name" value="Asp/Glu/Uridylate_kinase"/>
</dbReference>
<feature type="domain" description="Aspartate/glutamate/uridylate kinase" evidence="10">
    <location>
        <begin position="4"/>
        <end position="177"/>
    </location>
</feature>
<dbReference type="Gene3D" id="3.40.1160.10">
    <property type="entry name" value="Acetylglutamate kinase-like"/>
    <property type="match status" value="1"/>
</dbReference>
<dbReference type="GO" id="GO:0005524">
    <property type="term" value="F:ATP binding"/>
    <property type="evidence" value="ECO:0007669"/>
    <property type="project" value="UniProtKB-KW"/>
</dbReference>
<evidence type="ECO:0000256" key="8">
    <source>
        <dbReference type="ARBA" id="ARBA00022975"/>
    </source>
</evidence>
<gene>
    <name evidence="11" type="primary">pyrH</name>
</gene>
<dbReference type="GO" id="GO:0033862">
    <property type="term" value="F:UMP kinase activity"/>
    <property type="evidence" value="ECO:0007669"/>
    <property type="project" value="UniProtKB-EC"/>
</dbReference>
<keyword evidence="8" id="KW-0665">Pyrimidine biosynthesis</keyword>
<evidence type="ECO:0000256" key="4">
    <source>
        <dbReference type="ARBA" id="ARBA00022679"/>
    </source>
</evidence>
<dbReference type="PANTHER" id="PTHR42833">
    <property type="entry name" value="URIDYLATE KINASE"/>
    <property type="match status" value="1"/>
</dbReference>
<dbReference type="Pfam" id="PF00696">
    <property type="entry name" value="AA_kinase"/>
    <property type="match status" value="1"/>
</dbReference>
<organism evidence="11">
    <name type="scientific">uncultured marine group II/III euryarchaeote KM3_41_F08</name>
    <dbReference type="NCBI Taxonomy" id="1456446"/>
    <lineage>
        <taxon>Archaea</taxon>
        <taxon>Methanobacteriati</taxon>
        <taxon>Methanobacteriota</taxon>
        <taxon>environmental samples</taxon>
    </lineage>
</organism>
<dbReference type="PANTHER" id="PTHR42833:SF4">
    <property type="entry name" value="URIDYLATE KINASE PUMPKIN, CHLOROPLASTIC"/>
    <property type="match status" value="1"/>
</dbReference>
<keyword evidence="4 11" id="KW-0808">Transferase</keyword>
<keyword evidence="5" id="KW-0547">Nucleotide-binding</keyword>
<dbReference type="GO" id="GO:0006225">
    <property type="term" value="P:UDP biosynthetic process"/>
    <property type="evidence" value="ECO:0007669"/>
    <property type="project" value="TreeGrafter"/>
</dbReference>
<name>A0A075H7P0_9EURY</name>
<evidence type="ECO:0000256" key="9">
    <source>
        <dbReference type="ARBA" id="ARBA00032092"/>
    </source>
</evidence>
<dbReference type="AlphaFoldDB" id="A0A075H7P0"/>
<sequence length="231" mass="23138">MVAAGGSLLYDGSEVNHEWLAELVVCIADFTSNGNRLGLVIGGGYLARQGIASAKEAGITDVHELDLIGIAATRVNAAGVKDALRASGVGAADEVAETIDEAAALLSHHSVVVMGGTIPGHTTDAVAIGFAIAAGAESCTIATNVDYIYDSNPRTNPDASPIPSMTLAELQAVVGPPTHEGAGPNVVIDPIGVQLAIDNNLALSLLNGGDVENLAACLSGDSFTGSVVAVS</sequence>